<dbReference type="STRING" id="1219011.GCA_001895045_00958"/>
<feature type="transmembrane region" description="Helical" evidence="1">
    <location>
        <begin position="20"/>
        <end position="38"/>
    </location>
</feature>
<proteinExistence type="predicted"/>
<gene>
    <name evidence="2" type="ORF">NCTC10994_00195</name>
</gene>
<name>A0A2X4TMP9_9NOCA</name>
<evidence type="ECO:0000313" key="3">
    <source>
        <dbReference type="Proteomes" id="UP000249091"/>
    </source>
</evidence>
<keyword evidence="3" id="KW-1185">Reference proteome</keyword>
<keyword evidence="1" id="KW-0472">Membrane</keyword>
<accession>A0A2X4TMP9</accession>
<reference evidence="2 3" key="1">
    <citation type="submission" date="2018-06" db="EMBL/GenBank/DDBJ databases">
        <authorList>
            <consortium name="Pathogen Informatics"/>
            <person name="Doyle S."/>
        </authorList>
    </citation>
    <scope>NUCLEOTIDE SEQUENCE [LARGE SCALE GENOMIC DNA]</scope>
    <source>
        <strain evidence="2 3">NCTC10994</strain>
    </source>
</reference>
<organism evidence="2 3">
    <name type="scientific">Rhodococcus coprophilus</name>
    <dbReference type="NCBI Taxonomy" id="38310"/>
    <lineage>
        <taxon>Bacteria</taxon>
        <taxon>Bacillati</taxon>
        <taxon>Actinomycetota</taxon>
        <taxon>Actinomycetes</taxon>
        <taxon>Mycobacteriales</taxon>
        <taxon>Nocardiaceae</taxon>
        <taxon>Rhodococcus</taxon>
    </lineage>
</organism>
<protein>
    <submittedName>
        <fullName evidence="2">Uncharacterized protein</fullName>
    </submittedName>
</protein>
<sequence>MVTHRRKSSENAPSSQRRMLAIIVLSGMLTIGFSAAALTDSYSIGIISSLLVGGCIIVAHLMIAPGAIIGRGVTYAAAGEELPVPADVFDIRHG</sequence>
<dbReference type="EMBL" id="LS483468">
    <property type="protein sequence ID" value="SQI28451.1"/>
    <property type="molecule type" value="Genomic_DNA"/>
</dbReference>
<feature type="transmembrane region" description="Helical" evidence="1">
    <location>
        <begin position="44"/>
        <end position="63"/>
    </location>
</feature>
<keyword evidence="1" id="KW-0812">Transmembrane</keyword>
<dbReference type="Proteomes" id="UP000249091">
    <property type="component" value="Chromosome 1"/>
</dbReference>
<dbReference type="KEGG" id="rcr:NCTC10994_00195"/>
<evidence type="ECO:0000313" key="2">
    <source>
        <dbReference type="EMBL" id="SQI28451.1"/>
    </source>
</evidence>
<evidence type="ECO:0000256" key="1">
    <source>
        <dbReference type="SAM" id="Phobius"/>
    </source>
</evidence>
<dbReference type="RefSeq" id="WP_143152178.1">
    <property type="nucleotide sequence ID" value="NZ_JAFBBL010000001.1"/>
</dbReference>
<keyword evidence="1" id="KW-1133">Transmembrane helix</keyword>
<dbReference type="AlphaFoldDB" id="A0A2X4TMP9"/>